<dbReference type="Gene3D" id="2.20.25.630">
    <property type="match status" value="1"/>
</dbReference>
<dbReference type="InterPro" id="IPR012317">
    <property type="entry name" value="Poly(ADP-ribose)pol_cat_dom"/>
</dbReference>
<dbReference type="Gene3D" id="1.10.20.130">
    <property type="match status" value="1"/>
</dbReference>
<dbReference type="AlphaFoldDB" id="A0A2C9VVY5"/>
<dbReference type="PROSITE" id="PS51977">
    <property type="entry name" value="WGR"/>
    <property type="match status" value="1"/>
</dbReference>
<dbReference type="Proteomes" id="UP000091857">
    <property type="component" value="Chromosome 5"/>
</dbReference>
<dbReference type="FunFam" id="1.20.142.10:FF:000002">
    <property type="entry name" value="Poly [ADP-ribose] polymerase"/>
    <property type="match status" value="1"/>
</dbReference>
<dbReference type="Gene3D" id="3.40.50.10190">
    <property type="entry name" value="BRCT domain"/>
    <property type="match status" value="1"/>
</dbReference>
<dbReference type="FunFam" id="1.10.20.130:FF:000001">
    <property type="entry name" value="Poly [ADP-ribose] polymerase"/>
    <property type="match status" value="1"/>
</dbReference>
<comment type="similarity">
    <text evidence="15">Belongs to the ARTD/PARP family.</text>
</comment>
<dbReference type="InterPro" id="IPR001357">
    <property type="entry name" value="BRCT_dom"/>
</dbReference>
<dbReference type="SMART" id="SM01335">
    <property type="entry name" value="PADR1"/>
    <property type="match status" value="1"/>
</dbReference>
<evidence type="ECO:0000256" key="16">
    <source>
        <dbReference type="ARBA" id="ARBA00024945"/>
    </source>
</evidence>
<evidence type="ECO:0000256" key="20">
    <source>
        <dbReference type="SAM" id="MobiDB-lite"/>
    </source>
</evidence>
<comment type="catalytic activity">
    <reaction evidence="17 18">
        <text>NAD(+) + (ADP-D-ribosyl)n-acceptor = nicotinamide + (ADP-D-ribosyl)n+1-acceptor + H(+).</text>
        <dbReference type="EC" id="2.4.2.30"/>
    </reaction>
</comment>
<dbReference type="GO" id="GO:0070212">
    <property type="term" value="P:protein poly-ADP-ribosylation"/>
    <property type="evidence" value="ECO:0007669"/>
    <property type="project" value="UniProtKB-ARBA"/>
</dbReference>
<dbReference type="OrthoDB" id="2017365at2759"/>
<dbReference type="GO" id="GO:0008270">
    <property type="term" value="F:zinc ion binding"/>
    <property type="evidence" value="ECO:0007669"/>
    <property type="project" value="UniProtKB-KW"/>
</dbReference>
<keyword evidence="12 18" id="KW-0520">NAD</keyword>
<dbReference type="InterPro" id="IPR008893">
    <property type="entry name" value="WGR_domain"/>
</dbReference>
<name>A0A2C9VVY5_MANES</name>
<evidence type="ECO:0000313" key="27">
    <source>
        <dbReference type="Proteomes" id="UP000091857"/>
    </source>
</evidence>
<dbReference type="InterPro" id="IPR038650">
    <property type="entry name" value="PADR1_C_dom_sf"/>
</dbReference>
<keyword evidence="4 18" id="KW-0328">Glycosyltransferase</keyword>
<evidence type="ECO:0000256" key="13">
    <source>
        <dbReference type="ARBA" id="ARBA00023125"/>
    </source>
</evidence>
<dbReference type="PROSITE" id="PS51059">
    <property type="entry name" value="PARP_CATALYTIC"/>
    <property type="match status" value="1"/>
</dbReference>
<dbReference type="GO" id="GO:0016779">
    <property type="term" value="F:nucleotidyltransferase activity"/>
    <property type="evidence" value="ECO:0007669"/>
    <property type="project" value="UniProtKB-KW"/>
</dbReference>
<dbReference type="InterPro" id="IPR001510">
    <property type="entry name" value="Znf_PARP"/>
</dbReference>
<dbReference type="PANTHER" id="PTHR10459">
    <property type="entry name" value="DNA LIGASE"/>
    <property type="match status" value="1"/>
</dbReference>
<dbReference type="SUPFAM" id="SSF56399">
    <property type="entry name" value="ADP-ribosylation"/>
    <property type="match status" value="1"/>
</dbReference>
<dbReference type="GO" id="GO:0140807">
    <property type="term" value="F:NAD+-protein-glutamate ADP-ribosyltransferase activity"/>
    <property type="evidence" value="ECO:0007669"/>
    <property type="project" value="RHEA"/>
</dbReference>
<evidence type="ECO:0000259" key="22">
    <source>
        <dbReference type="PROSITE" id="PS50172"/>
    </source>
</evidence>
<dbReference type="Pfam" id="PF00645">
    <property type="entry name" value="zf-PARP"/>
    <property type="match status" value="2"/>
</dbReference>
<dbReference type="PROSITE" id="PS50172">
    <property type="entry name" value="BRCT"/>
    <property type="match status" value="1"/>
</dbReference>
<dbReference type="InterPro" id="IPR012982">
    <property type="entry name" value="PARP1-like_PADR1_Zn_ribbon"/>
</dbReference>
<protein>
    <recommendedName>
        <fullName evidence="18 19">Poly [ADP-ribose] polymerase</fullName>
        <ecNumber evidence="18">2.4.2.30</ecNumber>
    </recommendedName>
</protein>
<feature type="compositionally biased region" description="Polar residues" evidence="20">
    <location>
        <begin position="376"/>
        <end position="393"/>
    </location>
</feature>
<comment type="caution">
    <text evidence="26">The sequence shown here is derived from an EMBL/GenBank/DDBJ whole genome shotgun (WGS) entry which is preliminary data.</text>
</comment>
<dbReference type="Pfam" id="PF05406">
    <property type="entry name" value="WGR"/>
    <property type="match status" value="1"/>
</dbReference>
<dbReference type="CDD" id="cd08001">
    <property type="entry name" value="WGR_PARP1_like"/>
    <property type="match status" value="1"/>
</dbReference>
<dbReference type="CDD" id="cd01437">
    <property type="entry name" value="parp_like"/>
    <property type="match status" value="1"/>
</dbReference>
<dbReference type="Gramene" id="Manes.05G087700.1.v8.1">
    <property type="protein sequence ID" value="Manes.05G087700.1.v8.1.CDS"/>
    <property type="gene ID" value="Manes.05G087700.v8.1"/>
</dbReference>
<dbReference type="FunFam" id="2.20.25.630:FF:000001">
    <property type="entry name" value="Poly [ADP-ribose] polymerase"/>
    <property type="match status" value="1"/>
</dbReference>
<evidence type="ECO:0000256" key="11">
    <source>
        <dbReference type="ARBA" id="ARBA00022833"/>
    </source>
</evidence>
<evidence type="ECO:0000256" key="12">
    <source>
        <dbReference type="ARBA" id="ARBA00023027"/>
    </source>
</evidence>
<evidence type="ECO:0000256" key="17">
    <source>
        <dbReference type="ARBA" id="ARBA00033987"/>
    </source>
</evidence>
<feature type="domain" description="BRCT" evidence="22">
    <location>
        <begin position="392"/>
        <end position="483"/>
    </location>
</feature>
<evidence type="ECO:0000256" key="19">
    <source>
        <dbReference type="RuleBase" id="RU362114"/>
    </source>
</evidence>
<evidence type="ECO:0000259" key="21">
    <source>
        <dbReference type="PROSITE" id="PS50064"/>
    </source>
</evidence>
<dbReference type="GO" id="GO:0140806">
    <property type="term" value="F:NAD+-protein-aspartate ADP-ribosyltransferase activity"/>
    <property type="evidence" value="ECO:0007669"/>
    <property type="project" value="RHEA"/>
</dbReference>
<dbReference type="InterPro" id="IPR036420">
    <property type="entry name" value="BRCT_dom_sf"/>
</dbReference>
<keyword evidence="10" id="KW-0863">Zinc-finger</keyword>
<dbReference type="InterPro" id="IPR050800">
    <property type="entry name" value="ARTD/PARP"/>
</dbReference>
<evidence type="ECO:0000256" key="3">
    <source>
        <dbReference type="ARBA" id="ARBA00004123"/>
    </source>
</evidence>
<dbReference type="Gene3D" id="3.90.228.10">
    <property type="match status" value="1"/>
</dbReference>
<dbReference type="PROSITE" id="PS52007">
    <property type="entry name" value="PADR1"/>
    <property type="match status" value="1"/>
</dbReference>
<proteinExistence type="inferred from homology"/>
<keyword evidence="5 18" id="KW-0808">Transferase</keyword>
<evidence type="ECO:0000256" key="14">
    <source>
        <dbReference type="ARBA" id="ARBA00023242"/>
    </source>
</evidence>
<evidence type="ECO:0000256" key="10">
    <source>
        <dbReference type="ARBA" id="ARBA00022771"/>
    </source>
</evidence>
<keyword evidence="9" id="KW-0013">ADP-ribosylation</keyword>
<evidence type="ECO:0000256" key="8">
    <source>
        <dbReference type="ARBA" id="ARBA00022737"/>
    </source>
</evidence>
<dbReference type="Gene3D" id="1.20.142.10">
    <property type="entry name" value="Poly(ADP-ribose) polymerase, regulatory domain"/>
    <property type="match status" value="1"/>
</dbReference>
<keyword evidence="13 18" id="KW-0238">DNA-binding</keyword>
<dbReference type="InterPro" id="IPR008288">
    <property type="entry name" value="PARP"/>
</dbReference>
<dbReference type="FunFam" id="3.30.1740.10:FF:000004">
    <property type="entry name" value="Poly [ADP-ribose] polymerase"/>
    <property type="match status" value="1"/>
</dbReference>
<dbReference type="CDD" id="cd17747">
    <property type="entry name" value="BRCT_PARP1"/>
    <property type="match status" value="1"/>
</dbReference>
<dbReference type="Pfam" id="PF00533">
    <property type="entry name" value="BRCT"/>
    <property type="match status" value="1"/>
</dbReference>
<evidence type="ECO:0000256" key="7">
    <source>
        <dbReference type="ARBA" id="ARBA00022723"/>
    </source>
</evidence>
<evidence type="ECO:0000256" key="18">
    <source>
        <dbReference type="PIRNR" id="PIRNR000489"/>
    </source>
</evidence>
<dbReference type="SMART" id="SM00773">
    <property type="entry name" value="WGR"/>
    <property type="match status" value="1"/>
</dbReference>
<evidence type="ECO:0000256" key="2">
    <source>
        <dbReference type="ARBA" id="ARBA00000459"/>
    </source>
</evidence>
<dbReference type="SUPFAM" id="SSF52113">
    <property type="entry name" value="BRCT domain"/>
    <property type="match status" value="1"/>
</dbReference>
<feature type="region of interest" description="Disordered" evidence="20">
    <location>
        <begin position="364"/>
        <end position="393"/>
    </location>
</feature>
<feature type="region of interest" description="Disordered" evidence="20">
    <location>
        <begin position="186"/>
        <end position="244"/>
    </location>
</feature>
<dbReference type="Pfam" id="PF08063">
    <property type="entry name" value="Zn_ribbon_PADR1"/>
    <property type="match status" value="1"/>
</dbReference>
<dbReference type="EMBL" id="CM004391">
    <property type="protein sequence ID" value="OAY49838.1"/>
    <property type="molecule type" value="Genomic_DNA"/>
</dbReference>
<dbReference type="GO" id="GO:0003950">
    <property type="term" value="F:NAD+ poly-ADP-ribosyltransferase activity"/>
    <property type="evidence" value="ECO:0000318"/>
    <property type="project" value="GO_Central"/>
</dbReference>
<feature type="compositionally biased region" description="Polar residues" evidence="20">
    <location>
        <begin position="229"/>
        <end position="238"/>
    </location>
</feature>
<comment type="catalytic activity">
    <reaction evidence="2 18">
        <text>L-glutamyl-[protein] + NAD(+) = 5-O-(ADP-D-ribosyl)-L-glutamyl-[protein] + nicotinamide</text>
        <dbReference type="Rhea" id="RHEA:58224"/>
        <dbReference type="Rhea" id="RHEA-COMP:10208"/>
        <dbReference type="Rhea" id="RHEA-COMP:15089"/>
        <dbReference type="ChEBI" id="CHEBI:17154"/>
        <dbReference type="ChEBI" id="CHEBI:29973"/>
        <dbReference type="ChEBI" id="CHEBI:57540"/>
        <dbReference type="ChEBI" id="CHEBI:142540"/>
    </reaction>
</comment>
<comment type="catalytic activity">
    <reaction evidence="1 18">
        <text>L-aspartyl-[protein] + NAD(+) = 4-O-(ADP-D-ribosyl)-L-aspartyl-[protein] + nicotinamide</text>
        <dbReference type="Rhea" id="RHEA:54424"/>
        <dbReference type="Rhea" id="RHEA-COMP:9867"/>
        <dbReference type="Rhea" id="RHEA-COMP:13832"/>
        <dbReference type="ChEBI" id="CHEBI:17154"/>
        <dbReference type="ChEBI" id="CHEBI:29961"/>
        <dbReference type="ChEBI" id="CHEBI:57540"/>
        <dbReference type="ChEBI" id="CHEBI:138102"/>
    </reaction>
</comment>
<dbReference type="PANTHER" id="PTHR10459:SF80">
    <property type="entry name" value="POLY [ADP-RIBOSE] POLYMERASE 1"/>
    <property type="match status" value="1"/>
</dbReference>
<dbReference type="EC" id="2.4.2.30" evidence="18"/>
<dbReference type="PROSITE" id="PS50064">
    <property type="entry name" value="ZF_PARP_2"/>
    <property type="match status" value="2"/>
</dbReference>
<sequence length="984" mass="110783">MATPPKPWKAEYAKSGRSSCKTCKKPIDKENLRLGKMVQATQFDGFMPMWNHVGCILKKAKQIKSCDDVEGIESLRWEDQQNIRKYVEDGGSLNTNAASSMEYGIEVSQTSRATCRGCNQKIMKGQVRLSSKPEEPRAKGLAWHHLNCFVDLYPSVQVEKLSGWESLPPADQAVVHALVKEVPSTAKSGAVEGRKDKGLQQSTPTVGTKRRKDSDGNQNSKAAKAIGDVSSSRSASTKNHNELESKLEAQSKELWTLKDSLKKHVTTAELRQMLEANDQDSSGSELDLRDKCADGMMFGALGHCPICSGFLRYSGGTYRCTGFLSAWSKCSYSTCEPERLKGKWKVPEDTNNQYLSNWFKSQKSNKPVRLLPPPSSDNSSRTQAGNSHSPYSKSENLRDLKVAIAGLPKESMEEWKSKIEGVGGEVHAKIKKDTNCFIVSGVPDREDAEMRKARRMKLPIVREDYLVECFKKHKKLPFDLYKVEAVGGASSMVTVKVKGRSAVHEASGLQDTGHILEDGKSIYNTTLNMSDLSTGVNSYYILQIIQDDKGSDCYMFRKWGRVGNAKIGGIKLDAMSKSDAVSEFKRLFLEKTGNSWEAWEQKQNFQKKPGRFFPLDIDYGVNKQPSYKNRSGVDSQLPRPLVELMKMLFNVEAYRAAMMEFEINMSEMPLGKLSKNNIQKGFEALTEIQNLLNSSAHDPSIKESLIVDASNRFFTVIPSVHPRVIRDEDDFKSKVKMLEALQDIEIASRLVGFDADDDESFDDKYRKLRCEITPLPHDSVDYQLIEKYLHTTHAPTHTDWSLELEEVFSLERKGEIDKFAPYRKKLKNKMLLWHGSRLTNFVGILSQGLRIAPPEAPATGYMFGKGIYFADLVSKSAQYCFTDKENPVGLMLLSEVALGEVYELKNAMYMDKPPEGKHSTKGLGKKVPQESEFVKWRNDVTVPCGKPVPSKVKASELMYNEYIVYNTAQVKMQFLLKVKFHHKR</sequence>
<evidence type="ECO:0000259" key="24">
    <source>
        <dbReference type="PROSITE" id="PS51060"/>
    </source>
</evidence>
<dbReference type="InterPro" id="IPR004102">
    <property type="entry name" value="Poly(ADP-ribose)pol_reg_dom"/>
</dbReference>
<dbReference type="FunFam" id="3.40.50.10190:FF:000051">
    <property type="entry name" value="Poly [ADP-ribose] polymerase"/>
    <property type="match status" value="1"/>
</dbReference>
<dbReference type="InterPro" id="IPR049296">
    <property type="entry name" value="PARP1-like_PADR1_N"/>
</dbReference>
<dbReference type="GO" id="GO:0003677">
    <property type="term" value="F:DNA binding"/>
    <property type="evidence" value="ECO:0007669"/>
    <property type="project" value="UniProtKB-UniRule"/>
</dbReference>
<evidence type="ECO:0000313" key="26">
    <source>
        <dbReference type="EMBL" id="OAY49838.1"/>
    </source>
</evidence>
<evidence type="ECO:0000256" key="6">
    <source>
        <dbReference type="ARBA" id="ARBA00022695"/>
    </source>
</evidence>
<keyword evidence="8" id="KW-0677">Repeat</keyword>
<dbReference type="SUPFAM" id="SSF142921">
    <property type="entry name" value="WGR domain-like"/>
    <property type="match status" value="1"/>
</dbReference>
<organism evidence="26 27">
    <name type="scientific">Manihot esculenta</name>
    <name type="common">Cassava</name>
    <name type="synonym">Jatropha manihot</name>
    <dbReference type="NCBI Taxonomy" id="3983"/>
    <lineage>
        <taxon>Eukaryota</taxon>
        <taxon>Viridiplantae</taxon>
        <taxon>Streptophyta</taxon>
        <taxon>Embryophyta</taxon>
        <taxon>Tracheophyta</taxon>
        <taxon>Spermatophyta</taxon>
        <taxon>Magnoliopsida</taxon>
        <taxon>eudicotyledons</taxon>
        <taxon>Gunneridae</taxon>
        <taxon>Pentapetalae</taxon>
        <taxon>rosids</taxon>
        <taxon>fabids</taxon>
        <taxon>Malpighiales</taxon>
        <taxon>Euphorbiaceae</taxon>
        <taxon>Crotonoideae</taxon>
        <taxon>Manihoteae</taxon>
        <taxon>Manihot</taxon>
    </lineage>
</organism>
<keyword evidence="27" id="KW-1185">Reference proteome</keyword>
<dbReference type="SUPFAM" id="SSF57716">
    <property type="entry name" value="Glucocorticoid receptor-like (DNA-binding domain)"/>
    <property type="match status" value="2"/>
</dbReference>
<dbReference type="InterPro" id="IPR036616">
    <property type="entry name" value="Poly(ADP-ribose)pol_reg_dom_sf"/>
</dbReference>
<dbReference type="PIRSF" id="PIRSF000489">
    <property type="entry name" value="NAD_ADPRT"/>
    <property type="match status" value="1"/>
</dbReference>
<dbReference type="GO" id="GO:0051287">
    <property type="term" value="F:NAD binding"/>
    <property type="evidence" value="ECO:0007669"/>
    <property type="project" value="UniProtKB-UniRule"/>
</dbReference>
<dbReference type="Pfam" id="PF21728">
    <property type="entry name" value="PADR1_N"/>
    <property type="match status" value="1"/>
</dbReference>
<dbReference type="PROSITE" id="PS51060">
    <property type="entry name" value="PARP_ALPHA_HD"/>
    <property type="match status" value="1"/>
</dbReference>
<dbReference type="FunFam" id="3.90.228.10:FF:000002">
    <property type="entry name" value="Poly [ADP-ribose] polymerase"/>
    <property type="match status" value="1"/>
</dbReference>
<dbReference type="SMART" id="SM00292">
    <property type="entry name" value="BRCT"/>
    <property type="match status" value="1"/>
</dbReference>
<feature type="domain" description="WGR" evidence="25">
    <location>
        <begin position="512"/>
        <end position="612"/>
    </location>
</feature>
<comment type="subcellular location">
    <subcellularLocation>
        <location evidence="3 18">Nucleus</location>
    </subcellularLocation>
</comment>
<evidence type="ECO:0000259" key="25">
    <source>
        <dbReference type="PROSITE" id="PS51977"/>
    </source>
</evidence>
<feature type="domain" description="PARP-type" evidence="21">
    <location>
        <begin position="8"/>
        <end position="91"/>
    </location>
</feature>
<dbReference type="SMART" id="SM01336">
    <property type="entry name" value="zf-PARP"/>
    <property type="match status" value="2"/>
</dbReference>
<dbReference type="Pfam" id="PF00644">
    <property type="entry name" value="PARP"/>
    <property type="match status" value="1"/>
</dbReference>
<evidence type="ECO:0000256" key="1">
    <source>
        <dbReference type="ARBA" id="ARBA00000438"/>
    </source>
</evidence>
<dbReference type="Gene3D" id="3.30.1740.10">
    <property type="entry name" value="Zinc finger, PARP-type"/>
    <property type="match status" value="2"/>
</dbReference>
<accession>A0A2C9VVY5</accession>
<dbReference type="SUPFAM" id="SSF47587">
    <property type="entry name" value="Domain of poly(ADP-ribose) polymerase"/>
    <property type="match status" value="1"/>
</dbReference>
<dbReference type="Pfam" id="PF02877">
    <property type="entry name" value="PARP_reg"/>
    <property type="match status" value="1"/>
</dbReference>
<keyword evidence="7 18" id="KW-0479">Metal-binding</keyword>
<gene>
    <name evidence="26" type="ORF">MANES_05G087700v8</name>
</gene>
<evidence type="ECO:0000259" key="23">
    <source>
        <dbReference type="PROSITE" id="PS51059"/>
    </source>
</evidence>
<evidence type="ECO:0000256" key="15">
    <source>
        <dbReference type="ARBA" id="ARBA00024347"/>
    </source>
</evidence>
<comment type="function">
    <text evidence="16">Involved in the base excision repair (BER) pathway, by catalyzing the poly(ADP-ribosyl)ation of a limited number of acceptor proteins involved in chromatin architecture and in DNA metabolism. This modification follows DNA damages and appears as an obligatory step in a detection/signaling pathway leading to the reparation of DNA strand breaks.</text>
</comment>
<feature type="domain" description="PARP catalytic" evidence="23">
    <location>
        <begin position="759"/>
        <end position="984"/>
    </location>
</feature>
<dbReference type="InterPro" id="IPR036957">
    <property type="entry name" value="Znf_PARP_sf"/>
</dbReference>
<dbReference type="GO" id="GO:0006302">
    <property type="term" value="P:double-strand break repair"/>
    <property type="evidence" value="ECO:0000318"/>
    <property type="project" value="GO_Central"/>
</dbReference>
<feature type="domain" description="PARP-type" evidence="21">
    <location>
        <begin position="103"/>
        <end position="183"/>
    </location>
</feature>
<dbReference type="STRING" id="3983.A0A2C9VVY5"/>
<dbReference type="InterPro" id="IPR036930">
    <property type="entry name" value="WGR_dom_sf"/>
</dbReference>
<keyword evidence="11 18" id="KW-0862">Zinc</keyword>
<reference evidence="27" key="1">
    <citation type="journal article" date="2016" name="Nat. Biotechnol.">
        <title>Sequencing wild and cultivated cassava and related species reveals extensive interspecific hybridization and genetic diversity.</title>
        <authorList>
            <person name="Bredeson J.V."/>
            <person name="Lyons J.B."/>
            <person name="Prochnik S.E."/>
            <person name="Wu G.A."/>
            <person name="Ha C.M."/>
            <person name="Edsinger-Gonzales E."/>
            <person name="Grimwood J."/>
            <person name="Schmutz J."/>
            <person name="Rabbi I.Y."/>
            <person name="Egesi C."/>
            <person name="Nauluvula P."/>
            <person name="Lebot V."/>
            <person name="Ndunguru J."/>
            <person name="Mkamilo G."/>
            <person name="Bart R.S."/>
            <person name="Setter T.L."/>
            <person name="Gleadow R.M."/>
            <person name="Kulakow P."/>
            <person name="Ferguson M.E."/>
            <person name="Rounsley S."/>
            <person name="Rokhsar D.S."/>
        </authorList>
    </citation>
    <scope>NUCLEOTIDE SEQUENCE [LARGE SCALE GENOMIC DNA]</scope>
    <source>
        <strain evidence="27">cv. AM560-2</strain>
    </source>
</reference>
<evidence type="ECO:0000256" key="4">
    <source>
        <dbReference type="ARBA" id="ARBA00022676"/>
    </source>
</evidence>
<keyword evidence="6" id="KW-0548">Nucleotidyltransferase</keyword>
<keyword evidence="14 18" id="KW-0539">Nucleus</keyword>
<feature type="domain" description="PARP alpha-helical" evidence="24">
    <location>
        <begin position="634"/>
        <end position="752"/>
    </location>
</feature>
<dbReference type="GO" id="GO:0005730">
    <property type="term" value="C:nucleolus"/>
    <property type="evidence" value="ECO:0000318"/>
    <property type="project" value="GO_Central"/>
</dbReference>
<evidence type="ECO:0000256" key="9">
    <source>
        <dbReference type="ARBA" id="ARBA00022765"/>
    </source>
</evidence>
<evidence type="ECO:0000256" key="5">
    <source>
        <dbReference type="ARBA" id="ARBA00022679"/>
    </source>
</evidence>